<dbReference type="GO" id="GO:0005797">
    <property type="term" value="C:Golgi medial cisterna"/>
    <property type="evidence" value="ECO:0000250"/>
    <property type="project" value="WormBase"/>
</dbReference>
<evidence type="ECO:0000256" key="15">
    <source>
        <dbReference type="ARBA" id="ARBA00041712"/>
    </source>
</evidence>
<dbReference type="Pfam" id="PF03071">
    <property type="entry name" value="GNT-I"/>
    <property type="match status" value="1"/>
</dbReference>
<dbReference type="eggNOG" id="KOG1413">
    <property type="taxonomic scope" value="Eukaryota"/>
</dbReference>
<evidence type="ECO:0000256" key="7">
    <source>
        <dbReference type="ARBA" id="ARBA00022723"/>
    </source>
</evidence>
<dbReference type="Proteomes" id="UP000001940">
    <property type="component" value="Chromosome III"/>
</dbReference>
<dbReference type="PIR" id="T23652">
    <property type="entry name" value="T23652"/>
</dbReference>
<dbReference type="CTD" id="175453"/>
<dbReference type="GO" id="GO:0030145">
    <property type="term" value="F:manganese ion binding"/>
    <property type="evidence" value="ECO:0007669"/>
    <property type="project" value="UniProtKB-UniRule"/>
</dbReference>
<keyword evidence="10 17" id="KW-0333">Golgi apparatus</keyword>
<organism evidence="19 20">
    <name type="scientific">Caenorhabditis elegans</name>
    <dbReference type="NCBI Taxonomy" id="6239"/>
    <lineage>
        <taxon>Eukaryota</taxon>
        <taxon>Metazoa</taxon>
        <taxon>Ecdysozoa</taxon>
        <taxon>Nematoda</taxon>
        <taxon>Chromadorea</taxon>
        <taxon>Rhabditida</taxon>
        <taxon>Rhabditina</taxon>
        <taxon>Rhabditomorpha</taxon>
        <taxon>Rhabditoidea</taxon>
        <taxon>Rhabditidae</taxon>
        <taxon>Peloderinae</taxon>
        <taxon>Caenorhabditis</taxon>
    </lineage>
</organism>
<dbReference type="SMR" id="G5EFK6"/>
<evidence type="ECO:0000256" key="1">
    <source>
        <dbReference type="ARBA" id="ARBA00004323"/>
    </source>
</evidence>
<dbReference type="KEGG" id="cel:CELE_M01F1.1"/>
<evidence type="ECO:0000256" key="2">
    <source>
        <dbReference type="ARBA" id="ARBA00004922"/>
    </source>
</evidence>
<evidence type="ECO:0000256" key="17">
    <source>
        <dbReference type="RuleBase" id="RU368119"/>
    </source>
</evidence>
<dbReference type="FunCoup" id="G5EFK6">
    <property type="interactions" value="2093"/>
</dbReference>
<dbReference type="UniPathway" id="UPA00378"/>
<evidence type="ECO:0000256" key="3">
    <source>
        <dbReference type="ARBA" id="ARBA00006492"/>
    </source>
</evidence>
<dbReference type="WormBase" id="M01F1.1">
    <property type="protein sequence ID" value="CE01029"/>
    <property type="gene ID" value="WBGene00001639"/>
    <property type="gene designation" value="gly-14"/>
</dbReference>
<comment type="cofactor">
    <cofactor evidence="17">
        <name>Mn(2+)</name>
        <dbReference type="ChEBI" id="CHEBI:29035"/>
    </cofactor>
    <text evidence="17">The cofactor is mostly bound to the substrate.</text>
</comment>
<keyword evidence="4 17" id="KW-0328">Glycosyltransferase</keyword>
<dbReference type="AlphaFoldDB" id="G5EFK6"/>
<keyword evidence="12 17" id="KW-0464">Manganese</keyword>
<dbReference type="HOGENOM" id="CLU_022150_0_1_1"/>
<dbReference type="Gene3D" id="3.90.550.10">
    <property type="entry name" value="Spore Coat Polysaccharide Biosynthesis Protein SpsA, Chain A"/>
    <property type="match status" value="1"/>
</dbReference>
<evidence type="ECO:0000256" key="5">
    <source>
        <dbReference type="ARBA" id="ARBA00022679"/>
    </source>
</evidence>
<reference evidence="19" key="4">
    <citation type="submission" date="2024-10" db="EMBL/GenBank/DDBJ databases">
        <authorList>
            <consortium name="WormBase Consortium"/>
            <person name="WormBase"/>
        </authorList>
    </citation>
    <scope>NUCLEOTIDE SEQUENCE</scope>
    <source>
        <strain evidence="19">Bristol N2</strain>
    </source>
</reference>
<comment type="subcellular location">
    <subcellularLocation>
        <location evidence="1 17">Golgi apparatus membrane</location>
        <topology evidence="1 17">Single-pass type II membrane protein</topology>
    </subcellularLocation>
</comment>
<keyword evidence="20" id="KW-1185">Reference proteome</keyword>
<dbReference type="PANTHER" id="PTHR10468">
    <property type="entry name" value="PROTEIN O-LINKED-MANNOSE BETA-1,2-N-ACETYLGLUCOSAMINYLTRANSFERASE 1/ALPHA-1,3-MANNOSYL-GLYCOPROTEIN 2-BETA-N-ACETYLGLUCOSAMINYLTRANSFERASE"/>
    <property type="match status" value="1"/>
</dbReference>
<reference evidence="19" key="3">
    <citation type="submission" date="2003-03" db="EMBL/GenBank/DDBJ databases">
        <authorList>
            <person name="Sulson J.E."/>
            <person name="Waterston R."/>
        </authorList>
    </citation>
    <scope>NUCLEOTIDE SEQUENCE</scope>
    <source>
        <strain evidence="19">Bristol N2</strain>
    </source>
</reference>
<evidence type="ECO:0000313" key="21">
    <source>
        <dbReference type="WormBase" id="M01F1.1"/>
    </source>
</evidence>
<dbReference type="RefSeq" id="NP_497719.1">
    <property type="nucleotide sequence ID" value="NM_065318.4"/>
</dbReference>
<dbReference type="GO" id="GO:0048471">
    <property type="term" value="C:perinuclear region of cytoplasm"/>
    <property type="evidence" value="ECO:0000314"/>
    <property type="project" value="WormBase"/>
</dbReference>
<dbReference type="CDD" id="cd02514">
    <property type="entry name" value="GT13_GLCNAC-TI"/>
    <property type="match status" value="1"/>
</dbReference>
<evidence type="ECO:0000256" key="4">
    <source>
        <dbReference type="ARBA" id="ARBA00022676"/>
    </source>
</evidence>
<sequence>MHISSKITFIFVLIYFSWNFYIQNGFTNKAIVKEELRLLKEMDEAGSRLEKLLKVEKEHMERLSETMNRATRLRITPNSNNPNNWPHPIPVIVFSCNRPDSVRAHVEKLIMYRPSAQQFPITVSQDCDNESVKKEVEKFGNSVNYVKHPPGESVKIEIPTNLQKFKPYYYISRHYKLALNHIFSNSNNYSSVIITEDDLDIAPDFFSYFSNTRYLLEKDPSLWCVTAWNDNGKPENIDLKSNATLYRSDFFAGLGWMMTRKTWEELEPIWPNGFWDDWMREPVQRKQRQCIRPEISRTGMMKYGKEGTSKGQFFSDHLEKIKVNDLPVDFSQINLDYLQKNEFESRLSLDIRNAVPVDIDDITYPDWKPDYEGMKAIIYYTGRTDFVAKADRLSLMHDFKAGVPRTAYNGIVTCFYKGTRIFLVPDRSKVPGYDSSW</sequence>
<accession>G5EFK6</accession>
<keyword evidence="8 17" id="KW-0735">Signal-anchor</keyword>
<dbReference type="InterPro" id="IPR052261">
    <property type="entry name" value="Glycosyltransferase_13"/>
</dbReference>
<comment type="pathway">
    <text evidence="2 17">Protein modification; protein glycosylation.</text>
</comment>
<dbReference type="BRENDA" id="2.4.1.101">
    <property type="organism ID" value="1045"/>
</dbReference>
<dbReference type="GeneID" id="175453"/>
<dbReference type="Bgee" id="WBGene00001639">
    <property type="expression patterns" value="Expressed in germ line (C elegans) and 2 other cell types or tissues"/>
</dbReference>
<reference evidence="18" key="2">
    <citation type="journal article" date="1999" name="J. Biol. Chem.">
        <title>Expression of three Caenorhabditis elegans N-acetylglucosaminyltransferase I genes during development.</title>
        <authorList>
            <person name="Chen S."/>
            <person name="Zhou S."/>
            <person name="Sarkar M."/>
            <person name="Spence A.M."/>
            <person name="Schachter H."/>
        </authorList>
    </citation>
    <scope>NUCLEOTIDE SEQUENCE</scope>
</reference>
<evidence type="ECO:0000313" key="20">
    <source>
        <dbReference type="Proteomes" id="UP000001940"/>
    </source>
</evidence>
<evidence type="ECO:0000256" key="8">
    <source>
        <dbReference type="ARBA" id="ARBA00022968"/>
    </source>
</evidence>
<evidence type="ECO:0000256" key="14">
    <source>
        <dbReference type="ARBA" id="ARBA00038949"/>
    </source>
</evidence>
<dbReference type="GO" id="GO:0000139">
    <property type="term" value="C:Golgi membrane"/>
    <property type="evidence" value="ECO:0007669"/>
    <property type="project" value="UniProtKB-SubCell"/>
</dbReference>
<dbReference type="PaxDb" id="6239-M01F1.1"/>
<dbReference type="InterPro" id="IPR029044">
    <property type="entry name" value="Nucleotide-diphossugar_trans"/>
</dbReference>
<evidence type="ECO:0000256" key="6">
    <source>
        <dbReference type="ARBA" id="ARBA00022692"/>
    </source>
</evidence>
<evidence type="ECO:0000256" key="9">
    <source>
        <dbReference type="ARBA" id="ARBA00022989"/>
    </source>
</evidence>
<evidence type="ECO:0000256" key="16">
    <source>
        <dbReference type="ARBA" id="ARBA00049421"/>
    </source>
</evidence>
<dbReference type="PANTHER" id="PTHR10468:SF0">
    <property type="entry name" value="ALPHA-1,3-MANNOSYL-GLYCOPROTEIN 2-BETA-N-ACETYLGLUCOSAMINYLTRANSFERASE"/>
    <property type="match status" value="1"/>
</dbReference>
<evidence type="ECO:0000256" key="13">
    <source>
        <dbReference type="ARBA" id="ARBA00037706"/>
    </source>
</evidence>
<dbReference type="Gene3D" id="3.10.180.20">
    <property type="entry name" value="N-Acetylglucosaminyltransferase I, Domain 2"/>
    <property type="match status" value="1"/>
</dbReference>
<evidence type="ECO:0000313" key="18">
    <source>
        <dbReference type="EMBL" id="AAD03024.1"/>
    </source>
</evidence>
<proteinExistence type="evidence at transcript level"/>
<keyword evidence="6 17" id="KW-0812">Transmembrane</keyword>
<dbReference type="CAZy" id="GT13">
    <property type="family name" value="Glycosyltransferase Family 13"/>
</dbReference>
<dbReference type="EC" id="2.4.1.101" evidence="14 17"/>
<keyword evidence="5 18" id="KW-0808">Transferase</keyword>
<dbReference type="GO" id="GO:0006487">
    <property type="term" value="P:protein N-linked glycosylation"/>
    <property type="evidence" value="ECO:0000314"/>
    <property type="project" value="WormBase"/>
</dbReference>
<keyword evidence="9 17" id="KW-1133">Transmembrane helix</keyword>
<evidence type="ECO:0000256" key="12">
    <source>
        <dbReference type="ARBA" id="ARBA00023211"/>
    </source>
</evidence>
<dbReference type="GO" id="GO:0003827">
    <property type="term" value="F:alpha-1,3-mannosylglycoprotein 2-beta-N-acetylglucosaminyltransferase activity"/>
    <property type="evidence" value="ECO:0000314"/>
    <property type="project" value="WormBase"/>
</dbReference>
<keyword evidence="11 17" id="KW-0472">Membrane</keyword>
<evidence type="ECO:0000256" key="11">
    <source>
        <dbReference type="ARBA" id="ARBA00023136"/>
    </source>
</evidence>
<gene>
    <name evidence="19 21" type="primary">gly-14</name>
    <name evidence="19" type="ORF">CELE_M01F1.1</name>
    <name evidence="21" type="ORF">M01F1.1</name>
</gene>
<dbReference type="EMBL" id="AF082012">
    <property type="protein sequence ID" value="AAD03024.1"/>
    <property type="molecule type" value="mRNA"/>
</dbReference>
<dbReference type="OrthoDB" id="440755at2759"/>
<keyword evidence="7 17" id="KW-0479">Metal-binding</keyword>
<dbReference type="AGR" id="WB:WBGene00001639"/>
<protein>
    <recommendedName>
        <fullName evidence="14 17">Alpha-1,3-mannosyl-glycoprotein 2-beta-N-acetylglucosaminyltransferase</fullName>
        <shortName evidence="17">GNT-I</shortName>
        <shortName evidence="17">GlcNAc-T I</shortName>
        <ecNumber evidence="14 17">2.4.1.101</ecNumber>
    </recommendedName>
    <alternativeName>
        <fullName evidence="15 17">N-glycosyl-oligosaccharide-glycoprotein N-acetylglucosaminyltransferase I</fullName>
    </alternativeName>
</protein>
<dbReference type="InterPro" id="IPR004139">
    <property type="entry name" value="Glyco_trans_13"/>
</dbReference>
<comment type="function">
    <text evidence="13 17">Initiates complex N-linked carbohydrate formation. Essential for the conversion of high-mannose to hybrid and complex N-glycans.</text>
</comment>
<comment type="catalytic activity">
    <reaction evidence="16 17">
        <text>N(4)-(alpha-D-Man-(1-&gt;3)-[alpha-D-Man-(1-&gt;3)-[alpha-D-Man-(1-&gt;6)]-alpha-D-Man-(1-&gt;6)]-beta-D-Man-(1-&gt;4)-beta-D-GlcNAc-(1-&gt;4)-beta-D-GlcNAc)-L-asparaginyl-[protein] (N-glucan mannose isomer 5A1,2) + UDP-N-acetyl-alpha-D-glucosamine = N(4)-{beta-D-GlcNAc-(1-&gt;2)-alpha-D-Man-(1-&gt;3)-[alpha-D-Man-(1-&gt;3)-[alpha-D-Man-(1-&gt;6)]-alpha-D-Man-(1-&gt;6)]-beta-D-Man-(1-&gt;4)-beta-D-GlcNAc-(1-&gt;4)-beta-D-GlcNAc}-L-asparaginyl-[protein] + UDP + H(+)</text>
        <dbReference type="Rhea" id="RHEA:11456"/>
        <dbReference type="Rhea" id="RHEA-COMP:14367"/>
        <dbReference type="Rhea" id="RHEA-COMP:14368"/>
        <dbReference type="ChEBI" id="CHEBI:15378"/>
        <dbReference type="ChEBI" id="CHEBI:57705"/>
        <dbReference type="ChEBI" id="CHEBI:58223"/>
        <dbReference type="ChEBI" id="CHEBI:59087"/>
        <dbReference type="ChEBI" id="CHEBI:60625"/>
        <dbReference type="EC" id="2.4.1.101"/>
    </reaction>
</comment>
<evidence type="ECO:0000256" key="10">
    <source>
        <dbReference type="ARBA" id="ARBA00023034"/>
    </source>
</evidence>
<dbReference type="FunFam" id="3.90.550.10:FF:000055">
    <property type="entry name" value="Alpha-1,3-mannosyl-glycoprotein 2-beta-N-acetylglucosaminyltransferase"/>
    <property type="match status" value="1"/>
</dbReference>
<reference evidence="19 20" key="1">
    <citation type="journal article" date="1998" name="Science">
        <title>Genome sequence of the nematode C. elegans: a platform for investigating biology.</title>
        <authorList>
            <consortium name="The C. elegans sequencing consortium"/>
            <person name="Sulson J.E."/>
            <person name="Waterston R."/>
        </authorList>
    </citation>
    <scope>NUCLEOTIDE SEQUENCE [LARGE SCALE GENOMIC DNA]</scope>
    <source>
        <strain evidence="19 20">Bristol N2</strain>
    </source>
</reference>
<dbReference type="OMA" id="SHLVEYR"/>
<comment type="similarity">
    <text evidence="3 17">Belongs to the glycosyltransferase 13 family.</text>
</comment>
<dbReference type="GO" id="GO:0005794">
    <property type="term" value="C:Golgi apparatus"/>
    <property type="evidence" value="ECO:0000318"/>
    <property type="project" value="GO_Central"/>
</dbReference>
<dbReference type="STRING" id="6239.M01F1.1.1"/>
<evidence type="ECO:0000313" key="19">
    <source>
        <dbReference type="EMBL" id="CAA86513.1"/>
    </source>
</evidence>
<name>G5EFK6_CAEEL</name>
<dbReference type="SUPFAM" id="SSF53448">
    <property type="entry name" value="Nucleotide-diphospho-sugar transferases"/>
    <property type="match status" value="1"/>
</dbReference>
<feature type="transmembrane region" description="Helical" evidence="17">
    <location>
        <begin position="7"/>
        <end position="26"/>
    </location>
</feature>
<dbReference type="EMBL" id="BX284603">
    <property type="protein sequence ID" value="CAA86513.1"/>
    <property type="molecule type" value="Genomic_DNA"/>
</dbReference>